<evidence type="ECO:0000256" key="1">
    <source>
        <dbReference type="SAM" id="MobiDB-lite"/>
    </source>
</evidence>
<protein>
    <submittedName>
        <fullName evidence="2">Uncharacterized protein</fullName>
    </submittedName>
</protein>
<keyword evidence="3" id="KW-1185">Reference proteome</keyword>
<dbReference type="InterPro" id="IPR029058">
    <property type="entry name" value="AB_hydrolase_fold"/>
</dbReference>
<organism evidence="2 3">
    <name type="scientific">Streptomyces xanthophaeus</name>
    <dbReference type="NCBI Taxonomy" id="67385"/>
    <lineage>
        <taxon>Bacteria</taxon>
        <taxon>Bacillati</taxon>
        <taxon>Actinomycetota</taxon>
        <taxon>Actinomycetes</taxon>
        <taxon>Kitasatosporales</taxon>
        <taxon>Streptomycetaceae</taxon>
        <taxon>Streptomyces</taxon>
    </lineage>
</organism>
<sequence>MAEAAVPGALSSGRRYGAGGDGCTRGGGAPMRFLFVHGTGVRRERHDTLFALVQGRLAARFPQASVESCYWGDRFGASLGAGGRSVPGLRPRPVTAPGPYGGGDGDGPAPVDAETAEWALLLVDPLCEVRVLAEAGWDTGGGADDPGRSDGPGHDPFAMPGVRSAGARVLDLLAALPAPAQVPATGAVREGDGEDELAALLRDTGLVAGFPAALDSTARSAEAARAAARATAEHHARELATALARAVTAAALASAGTEADCTGAERDRLVELLGARLGGDARVPGARAAAVLGRLAQRVTTQPLLNAWRGSLTVGATPALGDILRYQARGHDLREFLRERITAGPGPTVLIGHSLGGIALVDLLALAAARGEPVPGAELLVTVGSQAPFLHELGALTALAPGAKLPDGFPGWLNVYDRQDVLAYLAGPVFPGDPRVTDHELTSRQPFPACHSAYWKQDSLYERIEQAVAEAEIG</sequence>
<evidence type="ECO:0000313" key="2">
    <source>
        <dbReference type="EMBL" id="GHI86626.1"/>
    </source>
</evidence>
<dbReference type="Proteomes" id="UP000600026">
    <property type="component" value="Unassembled WGS sequence"/>
</dbReference>
<dbReference type="Gene3D" id="3.40.50.1820">
    <property type="entry name" value="alpha/beta hydrolase"/>
    <property type="match status" value="1"/>
</dbReference>
<name>A0A919GXR0_9ACTN</name>
<feature type="region of interest" description="Disordered" evidence="1">
    <location>
        <begin position="82"/>
        <end position="106"/>
    </location>
</feature>
<accession>A0A919GXR0</accession>
<comment type="caution">
    <text evidence="2">The sequence shown here is derived from an EMBL/GenBank/DDBJ whole genome shotgun (WGS) entry which is preliminary data.</text>
</comment>
<proteinExistence type="predicted"/>
<feature type="region of interest" description="Disordered" evidence="1">
    <location>
        <begin position="137"/>
        <end position="159"/>
    </location>
</feature>
<reference evidence="2" key="1">
    <citation type="submission" date="2020-09" db="EMBL/GenBank/DDBJ databases">
        <title>Whole genome shotgun sequence of Streptomyces xanthophaeus NBRC 12829.</title>
        <authorList>
            <person name="Komaki H."/>
            <person name="Tamura T."/>
        </authorList>
    </citation>
    <scope>NUCLEOTIDE SEQUENCE</scope>
    <source>
        <strain evidence="2">NBRC 12829</strain>
    </source>
</reference>
<dbReference type="AlphaFoldDB" id="A0A919GXR0"/>
<evidence type="ECO:0000313" key="3">
    <source>
        <dbReference type="Proteomes" id="UP000600026"/>
    </source>
</evidence>
<dbReference type="EMBL" id="BNEE01000006">
    <property type="protein sequence ID" value="GHI86626.1"/>
    <property type="molecule type" value="Genomic_DNA"/>
</dbReference>
<dbReference type="SUPFAM" id="SSF53474">
    <property type="entry name" value="alpha/beta-Hydrolases"/>
    <property type="match status" value="1"/>
</dbReference>
<gene>
    <name evidence="2" type="ORF">Sxan_39900</name>
</gene>